<keyword evidence="3" id="KW-1185">Reference proteome</keyword>
<evidence type="ECO:0000259" key="1">
    <source>
        <dbReference type="Pfam" id="PF13439"/>
    </source>
</evidence>
<dbReference type="GO" id="GO:0016757">
    <property type="term" value="F:glycosyltransferase activity"/>
    <property type="evidence" value="ECO:0007669"/>
    <property type="project" value="UniProtKB-ARBA"/>
</dbReference>
<dbReference type="Pfam" id="PF13692">
    <property type="entry name" value="Glyco_trans_1_4"/>
    <property type="match status" value="1"/>
</dbReference>
<evidence type="ECO:0000313" key="2">
    <source>
        <dbReference type="EMBL" id="RBP48097.1"/>
    </source>
</evidence>
<dbReference type="PANTHER" id="PTHR45947">
    <property type="entry name" value="SULFOQUINOVOSYL TRANSFERASE SQD2"/>
    <property type="match status" value="1"/>
</dbReference>
<sequence length="407" mass="44293">MATDLTPSRENPSGLRILFVSNLFPDEREPYRGLDNATVLKALQQWKGCEVRVLSPRPSLPLLPAKEWRARVEDLDMGPRFVRTGYVPKVGSLINHRWMKASLSRPLAETHRRFPWDVVLASWLYPDGWAAVNACTRYKAPVVLIAQGSDVHRYLHMPARRTCILDAVAESAGVITRSKSLATLLADAGADRAKLVPITNGIDTAVFKFVDKGTARQTLNVPPEARVLLYVGNFLPVKNPLMLVKAFEKLCAQRGNEHLRLVMVGKGPLQGEVQAAVARAGLAERVHLTGPLSSAKVAEWMQAADVFCMTSRNEGLPNVILEAQACGLPVVATAVGSIPELVDEPWKGGLAASEDVDGWVGEAGRVLLGPMDKLRIAGLGATRTWQSAAERYFEVLQGAVRGSGNDS</sequence>
<gene>
    <name evidence="2" type="ORF">DES53_101897</name>
</gene>
<dbReference type="EMBL" id="QNRR01000001">
    <property type="protein sequence ID" value="RBP48097.1"/>
    <property type="molecule type" value="Genomic_DNA"/>
</dbReference>
<dbReference type="Pfam" id="PF13439">
    <property type="entry name" value="Glyco_transf_4"/>
    <property type="match status" value="1"/>
</dbReference>
<dbReference type="AlphaFoldDB" id="A0A366HVH4"/>
<dbReference type="InterPro" id="IPR028098">
    <property type="entry name" value="Glyco_trans_4-like_N"/>
</dbReference>
<name>A0A366HVH4_9BACT</name>
<reference evidence="2 3" key="1">
    <citation type="submission" date="2018-06" db="EMBL/GenBank/DDBJ databases">
        <title>Genomic Encyclopedia of Type Strains, Phase IV (KMG-IV): sequencing the most valuable type-strain genomes for metagenomic binning, comparative biology and taxonomic classification.</title>
        <authorList>
            <person name="Goeker M."/>
        </authorList>
    </citation>
    <scope>NUCLEOTIDE SEQUENCE [LARGE SCALE GENOMIC DNA]</scope>
    <source>
        <strain evidence="2 3">DSM 25532</strain>
    </source>
</reference>
<protein>
    <submittedName>
        <fullName evidence="2">Glycosyltransferase involved in cell wall biosynthesis</fullName>
    </submittedName>
</protein>
<dbReference type="PANTHER" id="PTHR45947:SF15">
    <property type="entry name" value="TEICHURONIC ACID BIOSYNTHESIS GLYCOSYLTRANSFERASE TUAC-RELATED"/>
    <property type="match status" value="1"/>
</dbReference>
<feature type="domain" description="Glycosyltransferase subfamily 4-like N-terminal" evidence="1">
    <location>
        <begin position="39"/>
        <end position="205"/>
    </location>
</feature>
<proteinExistence type="predicted"/>
<accession>A0A366HVH4</accession>
<comment type="caution">
    <text evidence="2">The sequence shown here is derived from an EMBL/GenBank/DDBJ whole genome shotgun (WGS) entry which is preliminary data.</text>
</comment>
<evidence type="ECO:0000313" key="3">
    <source>
        <dbReference type="Proteomes" id="UP000253426"/>
    </source>
</evidence>
<organism evidence="2 3">
    <name type="scientific">Roseimicrobium gellanilyticum</name>
    <dbReference type="NCBI Taxonomy" id="748857"/>
    <lineage>
        <taxon>Bacteria</taxon>
        <taxon>Pseudomonadati</taxon>
        <taxon>Verrucomicrobiota</taxon>
        <taxon>Verrucomicrobiia</taxon>
        <taxon>Verrucomicrobiales</taxon>
        <taxon>Verrucomicrobiaceae</taxon>
        <taxon>Roseimicrobium</taxon>
    </lineage>
</organism>
<dbReference type="RefSeq" id="WP_170156848.1">
    <property type="nucleotide sequence ID" value="NZ_QNRR01000001.1"/>
</dbReference>
<dbReference type="Proteomes" id="UP000253426">
    <property type="component" value="Unassembled WGS sequence"/>
</dbReference>
<keyword evidence="2" id="KW-0808">Transferase</keyword>
<dbReference type="Gene3D" id="3.40.50.2000">
    <property type="entry name" value="Glycogen Phosphorylase B"/>
    <property type="match status" value="2"/>
</dbReference>
<dbReference type="SUPFAM" id="SSF53756">
    <property type="entry name" value="UDP-Glycosyltransferase/glycogen phosphorylase"/>
    <property type="match status" value="1"/>
</dbReference>
<dbReference type="InterPro" id="IPR050194">
    <property type="entry name" value="Glycosyltransferase_grp1"/>
</dbReference>